<feature type="region of interest" description="Disordered" evidence="2">
    <location>
        <begin position="1147"/>
        <end position="1256"/>
    </location>
</feature>
<dbReference type="PANTHER" id="PTHR36681:SF3">
    <property type="entry name" value="NUCLEAR GTPASE, GERMINAL CENTER-ASSOCIATED, TANDEM DUPLICATE 3"/>
    <property type="match status" value="1"/>
</dbReference>
<dbReference type="InterPro" id="IPR056024">
    <property type="entry name" value="DUF7605"/>
</dbReference>
<dbReference type="Proteomes" id="UP001451303">
    <property type="component" value="Unassembled WGS sequence"/>
</dbReference>
<dbReference type="InterPro" id="IPR045063">
    <property type="entry name" value="Dynamin_N"/>
</dbReference>
<dbReference type="Gene3D" id="3.40.50.300">
    <property type="entry name" value="P-loop containing nucleotide triphosphate hydrolases"/>
    <property type="match status" value="1"/>
</dbReference>
<feature type="coiled-coil region" evidence="1">
    <location>
        <begin position="373"/>
        <end position="417"/>
    </location>
</feature>
<evidence type="ECO:0000313" key="5">
    <source>
        <dbReference type="EMBL" id="KAL0471647.1"/>
    </source>
</evidence>
<feature type="region of interest" description="Disordered" evidence="2">
    <location>
        <begin position="991"/>
        <end position="1022"/>
    </location>
</feature>
<accession>A0ABR3DG68</accession>
<feature type="compositionally biased region" description="Low complexity" evidence="2">
    <location>
        <begin position="1101"/>
        <end position="1119"/>
    </location>
</feature>
<comment type="caution">
    <text evidence="5">The sequence shown here is derived from an EMBL/GenBank/DDBJ whole genome shotgun (WGS) entry which is preliminary data.</text>
</comment>
<dbReference type="EMBL" id="JAVLET010000003">
    <property type="protein sequence ID" value="KAL0471647.1"/>
    <property type="molecule type" value="Genomic_DNA"/>
</dbReference>
<feature type="compositionally biased region" description="Basic residues" evidence="2">
    <location>
        <begin position="440"/>
        <end position="455"/>
    </location>
</feature>
<feature type="region of interest" description="Disordered" evidence="2">
    <location>
        <begin position="429"/>
        <end position="524"/>
    </location>
</feature>
<feature type="coiled-coil region" evidence="1">
    <location>
        <begin position="682"/>
        <end position="720"/>
    </location>
</feature>
<dbReference type="PANTHER" id="PTHR36681">
    <property type="entry name" value="NUCLEAR GTPASE, GERMINAL CENTER-ASSOCIATED, TANDEM DUPLICATE 3"/>
    <property type="match status" value="1"/>
</dbReference>
<dbReference type="SUPFAM" id="SSF52540">
    <property type="entry name" value="P-loop containing nucleoside triphosphate hydrolases"/>
    <property type="match status" value="1"/>
</dbReference>
<feature type="compositionally biased region" description="Polar residues" evidence="2">
    <location>
        <begin position="32"/>
        <end position="41"/>
    </location>
</feature>
<feature type="domain" description="DUF7605" evidence="4">
    <location>
        <begin position="746"/>
        <end position="913"/>
    </location>
</feature>
<feature type="region of interest" description="Disordered" evidence="2">
    <location>
        <begin position="30"/>
        <end position="64"/>
    </location>
</feature>
<dbReference type="Pfam" id="PF24564">
    <property type="entry name" value="DUF7605"/>
    <property type="match status" value="1"/>
</dbReference>
<feature type="region of interest" description="Disordered" evidence="2">
    <location>
        <begin position="1097"/>
        <end position="1134"/>
    </location>
</feature>
<dbReference type="Pfam" id="PF00350">
    <property type="entry name" value="Dynamin_N"/>
    <property type="match status" value="1"/>
</dbReference>
<evidence type="ECO:0000313" key="6">
    <source>
        <dbReference type="Proteomes" id="UP001451303"/>
    </source>
</evidence>
<evidence type="ECO:0000256" key="1">
    <source>
        <dbReference type="SAM" id="Coils"/>
    </source>
</evidence>
<evidence type="ECO:0000259" key="4">
    <source>
        <dbReference type="Pfam" id="PF24564"/>
    </source>
</evidence>
<dbReference type="InterPro" id="IPR027417">
    <property type="entry name" value="P-loop_NTPase"/>
</dbReference>
<feature type="compositionally biased region" description="Low complexity" evidence="2">
    <location>
        <begin position="462"/>
        <end position="474"/>
    </location>
</feature>
<feature type="compositionally biased region" description="Acidic residues" evidence="2">
    <location>
        <begin position="999"/>
        <end position="1008"/>
    </location>
</feature>
<sequence>MTRRVLLRDSVLSYPPSSLWHSVQLRLWRSEPPTSRPSQKSAVKGEPRDDRGFNTPPAPTHDDEPRIDLQWLQELVTDSEKRAVHVGIKVLEGLKGPLEAAKNLEDTSAAQWLKLINHVQSRAKRTRTIVGVVGNTGAGKSSVISAVLDEERLLATNCMRACTASPTEISYNHSKDPNEFYRAEVEFITSAEWLKELLELYSDLLDGSGEVSRESSNEDSEAGIAYAKIKAVYPRLVKDTMPKHNPVELVNQPSVRAVLGTTRKLQATTAGSLYRQLQNYVDSKEKNTDKSIEYWPLIKVVRIYTKASVLSTGDSNAARAAACTGLWIVAPITRAVDDKTAKSLLGDTFKRQLKYDGAYSATDDISVTEAVESLNLEERIRDREDEIKKLKKKLGELKDQEAACDEIRDHLDEEMEKWDVLLDKLDKGEQVYNPSEAQAKKRKRHGGARGSRKRRNNDPIDSDSGSSSDSGSDGDNSDAEMSDLRDKENSDPKTSEKKPLTKEDIENKISSLREEKKKTRAGIRDLKDQAKETRAAIKEIESEKKTLESEVKAICIQGRNEYSRTAIKKDFAMGIKGLDQETAIEEDEENFDPDVDLRDYDKVAETLPVFCVSSRAFQKLINSAGFRSLEETEIPLLQAHAQKLTENGRAASCRRFLADLSQLLNSLSMWATNDGTRSNLTDSEKRAEENHLRKRIDQMEQELDDVVKETMNNLKEALAENIYEVFEKYLPVAADRALPTATGWGAHRDAGGLLWSTYRATCRRNGVFSGASGPRDFNAELIEPSHMPLSTTWERTFQRRLPGVLTNFAKSTKLLLETFHREATIRTQQRANNYHGINMLYQQLQAHCQKISELPDALNAIVQEQQRDANRSFAPTIQTQMERTYQACAEERGSGCFRRMKDIMEAHVGTQRMSIFQAATRVVQDQLGVMCRELKKRLQDEADDLHDILRRDYLSALVGSEVANRKGLPRVERALRAEIVPYLQETDPLFAPVVKGEPEEPEKVEEPEEPKQERAASEGLFVPPDAAANEAADDHDTTMVDASIVDTSVVDASMVDAPPPSSAPIATSTIKAEPFEPAPLLSSNQASVPAIKNEHAAPVQPAVEPSRAPSVASPEAVAPTEAAARPEPLQTGTAASEVVQAVGVAHERARAATAGPDAVGTAIAVPQPLRAATTDPDPISNIKREPQGDHNLLASFCSERNPNSDDEEEFSTATEGEDDEDDEDEDDDNAESSSDEDSSRAPSVEMDLVKPEPTDH</sequence>
<keyword evidence="6" id="KW-1185">Reference proteome</keyword>
<keyword evidence="1" id="KW-0175">Coiled coil</keyword>
<feature type="compositionally biased region" description="Basic and acidic residues" evidence="2">
    <location>
        <begin position="482"/>
        <end position="524"/>
    </location>
</feature>
<proteinExistence type="predicted"/>
<evidence type="ECO:0000256" key="2">
    <source>
        <dbReference type="SAM" id="MobiDB-lite"/>
    </source>
</evidence>
<feature type="compositionally biased region" description="Basic and acidic residues" evidence="2">
    <location>
        <begin position="43"/>
        <end position="52"/>
    </location>
</feature>
<organism evidence="5 6">
    <name type="scientific">Neurospora intermedia</name>
    <dbReference type="NCBI Taxonomy" id="5142"/>
    <lineage>
        <taxon>Eukaryota</taxon>
        <taxon>Fungi</taxon>
        <taxon>Dikarya</taxon>
        <taxon>Ascomycota</taxon>
        <taxon>Pezizomycotina</taxon>
        <taxon>Sordariomycetes</taxon>
        <taxon>Sordariomycetidae</taxon>
        <taxon>Sordariales</taxon>
        <taxon>Sordariaceae</taxon>
        <taxon>Neurospora</taxon>
    </lineage>
</organism>
<feature type="domain" description="Dynamin N-terminal" evidence="3">
    <location>
        <begin position="130"/>
        <end position="207"/>
    </location>
</feature>
<gene>
    <name evidence="5" type="ORF">QR685DRAFT_570402</name>
</gene>
<protein>
    <recommendedName>
        <fullName evidence="7">Nuclear GTPase SLIP-GC</fullName>
    </recommendedName>
</protein>
<evidence type="ECO:0008006" key="7">
    <source>
        <dbReference type="Google" id="ProtNLM"/>
    </source>
</evidence>
<evidence type="ECO:0000259" key="3">
    <source>
        <dbReference type="Pfam" id="PF00350"/>
    </source>
</evidence>
<name>A0ABR3DG68_NEUIN</name>
<feature type="compositionally biased region" description="Basic and acidic residues" evidence="2">
    <location>
        <begin position="1247"/>
        <end position="1256"/>
    </location>
</feature>
<reference evidence="5 6" key="1">
    <citation type="submission" date="2023-09" db="EMBL/GenBank/DDBJ databases">
        <title>Multi-omics analysis of a traditional fermented food reveals byproduct-associated fungal strains for waste-to-food upcycling.</title>
        <authorList>
            <consortium name="Lawrence Berkeley National Laboratory"/>
            <person name="Rekdal V.M."/>
            <person name="Villalobos-Escobedo J.M."/>
            <person name="Rodriguez-Valeron N."/>
            <person name="Garcia M.O."/>
            <person name="Vasquez D.P."/>
            <person name="Damayanti I."/>
            <person name="Sorensen P.M."/>
            <person name="Baidoo E.E."/>
            <person name="De Carvalho A.C."/>
            <person name="Riley R."/>
            <person name="Lipzen A."/>
            <person name="He G."/>
            <person name="Yan M."/>
            <person name="Haridas S."/>
            <person name="Daum C."/>
            <person name="Yoshinaga Y."/>
            <person name="Ng V."/>
            <person name="Grigoriev I.V."/>
            <person name="Munk R."/>
            <person name="Nuraida L."/>
            <person name="Wijaya C.H."/>
            <person name="Morales P.-C."/>
            <person name="Keasling J.D."/>
        </authorList>
    </citation>
    <scope>NUCLEOTIDE SEQUENCE [LARGE SCALE GENOMIC DNA]</scope>
    <source>
        <strain evidence="5 6">FGSC 2613</strain>
    </source>
</reference>
<feature type="compositionally biased region" description="Acidic residues" evidence="2">
    <location>
        <begin position="1204"/>
        <end position="1236"/>
    </location>
</feature>